<organism evidence="1 2">
    <name type="scientific">Pseudoduganella rivuli</name>
    <dbReference type="NCBI Taxonomy" id="2666085"/>
    <lineage>
        <taxon>Bacteria</taxon>
        <taxon>Pseudomonadati</taxon>
        <taxon>Pseudomonadota</taxon>
        <taxon>Betaproteobacteria</taxon>
        <taxon>Burkholderiales</taxon>
        <taxon>Oxalobacteraceae</taxon>
        <taxon>Telluria group</taxon>
        <taxon>Pseudoduganella</taxon>
    </lineage>
</organism>
<evidence type="ECO:0008006" key="3">
    <source>
        <dbReference type="Google" id="ProtNLM"/>
    </source>
</evidence>
<proteinExistence type="predicted"/>
<accession>A0A7X2IN80</accession>
<evidence type="ECO:0000313" key="2">
    <source>
        <dbReference type="Proteomes" id="UP000446768"/>
    </source>
</evidence>
<keyword evidence="2" id="KW-1185">Reference proteome</keyword>
<name>A0A7X2IN80_9BURK</name>
<gene>
    <name evidence="1" type="ORF">GJ700_12755</name>
</gene>
<dbReference type="AlphaFoldDB" id="A0A7X2IN80"/>
<protein>
    <recommendedName>
        <fullName evidence="3">DUF4376 domain-containing protein</fullName>
    </recommendedName>
</protein>
<evidence type="ECO:0000313" key="1">
    <source>
        <dbReference type="EMBL" id="MRV72578.1"/>
    </source>
</evidence>
<dbReference type="EMBL" id="WKJJ01000007">
    <property type="protein sequence ID" value="MRV72578.1"/>
    <property type="molecule type" value="Genomic_DNA"/>
</dbReference>
<reference evidence="1 2" key="1">
    <citation type="submission" date="2019-11" db="EMBL/GenBank/DDBJ databases">
        <title>Novel species isolated from a subtropical stream in China.</title>
        <authorList>
            <person name="Lu H."/>
        </authorList>
    </citation>
    <scope>NUCLEOTIDE SEQUENCE [LARGE SCALE GENOMIC DNA]</scope>
    <source>
        <strain evidence="1 2">FT92W</strain>
    </source>
</reference>
<dbReference type="RefSeq" id="WP_154374292.1">
    <property type="nucleotide sequence ID" value="NZ_WKJJ01000007.1"/>
</dbReference>
<dbReference type="Proteomes" id="UP000446768">
    <property type="component" value="Unassembled WGS sequence"/>
</dbReference>
<comment type="caution">
    <text evidence="1">The sequence shown here is derived from an EMBL/GenBank/DDBJ whole genome shotgun (WGS) entry which is preliminary data.</text>
</comment>
<sequence>MDYVTYDENRALTGRYTGQEPQDGEQYFELTEPLELSWTAYRMNEARDGLELVPPAEPPAVDLPALRQALAAGIDEHIAAIYRRFTRFESEYTAREAAARAFAAAEYEGDPGTWVSAFATAAGMTNEAAADLIIAQADTLRTALELLGALRMRKYEVLGAEDVEGAQGTHGDIVAQADTIAAGL</sequence>